<organism evidence="1 2">
    <name type="scientific">Panagrolaimus sp. PS1159</name>
    <dbReference type="NCBI Taxonomy" id="55785"/>
    <lineage>
        <taxon>Eukaryota</taxon>
        <taxon>Metazoa</taxon>
        <taxon>Ecdysozoa</taxon>
        <taxon>Nematoda</taxon>
        <taxon>Chromadorea</taxon>
        <taxon>Rhabditida</taxon>
        <taxon>Tylenchina</taxon>
        <taxon>Panagrolaimomorpha</taxon>
        <taxon>Panagrolaimoidea</taxon>
        <taxon>Panagrolaimidae</taxon>
        <taxon>Panagrolaimus</taxon>
    </lineage>
</organism>
<accession>A0AC35GTE3</accession>
<sequence>MSSAVSNIIPNPLSHKHEGSPHSLSTLSSSPACGSNFSPNQANFSQPNCGVAAATTSSSSNSNGNGYQLYGVSPTEGSTASGICSSNNGPMSNVENSLTGNIDNNSIKMKENDFYISDEQLMQMSNTNISNHDPSIPSTPAANITKEPLIEEDEDEEDSRYNLPPNHHQQMPPQHSMQMQIPPFDQITYAQKRLYPINPMTDRNIIGRLPYAYNRSNIPFPYPIPEGMTPAAALNRSQVYPPMMPMHYMMHPRFHPQMGMMPPGPLPPGIMPPGMMQQIPPQNPPPPQPKPKSRSRKQNNNNNNNNNNNQQQQHQQVPPPMAMMPPSQFMKPSMDMMRASSSTMGPPDMSLHQNMKINGNMKHSIKRYQGQKVTDSGRCEVCMSNITPHEQGVFCTALNQGCLKTYHLRCQGLTTDAYHVLAGNSHIEWVCKGCTANKLIWNADS</sequence>
<protein>
    <submittedName>
        <fullName evidence="2">PHD-type domain-containing protein</fullName>
    </submittedName>
</protein>
<dbReference type="WBParaSite" id="PS1159_v2.g8417.t1">
    <property type="protein sequence ID" value="PS1159_v2.g8417.t1"/>
    <property type="gene ID" value="PS1159_v2.g8417"/>
</dbReference>
<name>A0AC35GTE3_9BILA</name>
<reference evidence="2" key="1">
    <citation type="submission" date="2022-11" db="UniProtKB">
        <authorList>
            <consortium name="WormBaseParasite"/>
        </authorList>
    </citation>
    <scope>IDENTIFICATION</scope>
</reference>
<evidence type="ECO:0000313" key="1">
    <source>
        <dbReference type="Proteomes" id="UP000887580"/>
    </source>
</evidence>
<proteinExistence type="predicted"/>
<evidence type="ECO:0000313" key="2">
    <source>
        <dbReference type="WBParaSite" id="PS1159_v2.g8417.t1"/>
    </source>
</evidence>
<dbReference type="Proteomes" id="UP000887580">
    <property type="component" value="Unplaced"/>
</dbReference>